<sequence length="503" mass="55404">MKTALLSLVLLPGLLFAQTSKTEKPNIILILADDVGYGDLGCYGASKVKTPHLDKLAGEGVRMTDGYASAATCTPTRFAMLTGKYAWRQRGTGILPGDAALCIKPGTVTLPALMKNAGYTTAVVGKWHLGLGVGKTRYRGEIKPGPLEIGFDHCFIFPATNDRVPTIYIEDHHIVGEDPKDPILVNYRKKVGDEPTGRENPELLDLKVRRHPDHHEGTIVHGVSRIGYMSGNQKARWKDADLTETFTNKAISFIEQNKDNPFFLYVASHTAHEPCVPSKRFKSSSQAGARGDTIQELDWQVGQIMATLDRLNLSEDTLVIFSSDNGAGWPVSRYAYHYDHEEQWASQHKANAPLKAGKADPYEGGTRVPFIARWPKAIKAGSESKEVVCLVDMQATLATVAGTRLPDHAGPDSFNVLPAILGKGSGRNHLVLQHNRGHGNLVIRKGLWKLHPKNNGKHELYHLGRDIGETNNVAVKHPEVIKEMLILLDNIKKSKESRHSLQK</sequence>
<dbReference type="Gene3D" id="3.30.1120.10">
    <property type="match status" value="1"/>
</dbReference>
<evidence type="ECO:0000259" key="6">
    <source>
        <dbReference type="Pfam" id="PF00884"/>
    </source>
</evidence>
<dbReference type="InterPro" id="IPR017850">
    <property type="entry name" value="Alkaline_phosphatase_core_sf"/>
</dbReference>
<dbReference type="Gene3D" id="3.40.720.10">
    <property type="entry name" value="Alkaline Phosphatase, subunit A"/>
    <property type="match status" value="1"/>
</dbReference>
<protein>
    <submittedName>
        <fullName evidence="7">Arylsulfatase</fullName>
    </submittedName>
</protein>
<dbReference type="PROSITE" id="PS00523">
    <property type="entry name" value="SULFATASE_1"/>
    <property type="match status" value="1"/>
</dbReference>
<keyword evidence="4" id="KW-0106">Calcium</keyword>
<keyword evidence="5" id="KW-0732">Signal</keyword>
<dbReference type="Proteomes" id="UP000557872">
    <property type="component" value="Unassembled WGS sequence"/>
</dbReference>
<feature type="signal peptide" evidence="5">
    <location>
        <begin position="1"/>
        <end position="17"/>
    </location>
</feature>
<keyword evidence="8" id="KW-1185">Reference proteome</keyword>
<comment type="caution">
    <text evidence="7">The sequence shown here is derived from an EMBL/GenBank/DDBJ whole genome shotgun (WGS) entry which is preliminary data.</text>
</comment>
<feature type="domain" description="Sulfatase N-terminal" evidence="6">
    <location>
        <begin position="25"/>
        <end position="402"/>
    </location>
</feature>
<accession>A0A851GHH4</accession>
<comment type="similarity">
    <text evidence="1">Belongs to the sulfatase family.</text>
</comment>
<dbReference type="InterPro" id="IPR000917">
    <property type="entry name" value="Sulfatase_N"/>
</dbReference>
<dbReference type="GO" id="GO:0046872">
    <property type="term" value="F:metal ion binding"/>
    <property type="evidence" value="ECO:0007669"/>
    <property type="project" value="UniProtKB-KW"/>
</dbReference>
<dbReference type="PROSITE" id="PS00149">
    <property type="entry name" value="SULFATASE_2"/>
    <property type="match status" value="1"/>
</dbReference>
<proteinExistence type="inferred from homology"/>
<evidence type="ECO:0000256" key="2">
    <source>
        <dbReference type="ARBA" id="ARBA00022723"/>
    </source>
</evidence>
<evidence type="ECO:0000313" key="7">
    <source>
        <dbReference type="EMBL" id="NWK56649.1"/>
    </source>
</evidence>
<dbReference type="Pfam" id="PF00884">
    <property type="entry name" value="Sulfatase"/>
    <property type="match status" value="1"/>
</dbReference>
<reference evidence="7 8" key="1">
    <citation type="submission" date="2020-07" db="EMBL/GenBank/DDBJ databases">
        <title>Roseicoccus Jingziensis gen. nov., sp. nov., isolated from coastal seawater.</title>
        <authorList>
            <person name="Feng X."/>
        </authorList>
    </citation>
    <scope>NUCLEOTIDE SEQUENCE [LARGE SCALE GENOMIC DNA]</scope>
    <source>
        <strain evidence="7 8">N1E253</strain>
    </source>
</reference>
<keyword evidence="2" id="KW-0479">Metal-binding</keyword>
<keyword evidence="3" id="KW-0378">Hydrolase</keyword>
<dbReference type="InterPro" id="IPR024607">
    <property type="entry name" value="Sulfatase_CS"/>
</dbReference>
<feature type="chain" id="PRO_5033010934" evidence="5">
    <location>
        <begin position="18"/>
        <end position="503"/>
    </location>
</feature>
<gene>
    <name evidence="7" type="ORF">HW115_13585</name>
</gene>
<dbReference type="RefSeq" id="WP_178933450.1">
    <property type="nucleotide sequence ID" value="NZ_JACBAZ010000005.1"/>
</dbReference>
<dbReference type="SUPFAM" id="SSF53649">
    <property type="entry name" value="Alkaline phosphatase-like"/>
    <property type="match status" value="1"/>
</dbReference>
<dbReference type="GO" id="GO:0004065">
    <property type="term" value="F:arylsulfatase activity"/>
    <property type="evidence" value="ECO:0007669"/>
    <property type="project" value="TreeGrafter"/>
</dbReference>
<evidence type="ECO:0000256" key="1">
    <source>
        <dbReference type="ARBA" id="ARBA00008779"/>
    </source>
</evidence>
<dbReference type="CDD" id="cd16143">
    <property type="entry name" value="ARS_like"/>
    <property type="match status" value="1"/>
</dbReference>
<dbReference type="InterPro" id="IPR050738">
    <property type="entry name" value="Sulfatase"/>
</dbReference>
<evidence type="ECO:0000256" key="5">
    <source>
        <dbReference type="SAM" id="SignalP"/>
    </source>
</evidence>
<dbReference type="EMBL" id="JACBAZ010000005">
    <property type="protein sequence ID" value="NWK56649.1"/>
    <property type="molecule type" value="Genomic_DNA"/>
</dbReference>
<dbReference type="PANTHER" id="PTHR42693">
    <property type="entry name" value="ARYLSULFATASE FAMILY MEMBER"/>
    <property type="match status" value="1"/>
</dbReference>
<organism evidence="7 8">
    <name type="scientific">Oceaniferula marina</name>
    <dbReference type="NCBI Taxonomy" id="2748318"/>
    <lineage>
        <taxon>Bacteria</taxon>
        <taxon>Pseudomonadati</taxon>
        <taxon>Verrucomicrobiota</taxon>
        <taxon>Verrucomicrobiia</taxon>
        <taxon>Verrucomicrobiales</taxon>
        <taxon>Verrucomicrobiaceae</taxon>
        <taxon>Oceaniferula</taxon>
    </lineage>
</organism>
<evidence type="ECO:0000256" key="4">
    <source>
        <dbReference type="ARBA" id="ARBA00022837"/>
    </source>
</evidence>
<evidence type="ECO:0000256" key="3">
    <source>
        <dbReference type="ARBA" id="ARBA00022801"/>
    </source>
</evidence>
<name>A0A851GHH4_9BACT</name>
<dbReference type="AlphaFoldDB" id="A0A851GHH4"/>
<evidence type="ECO:0000313" key="8">
    <source>
        <dbReference type="Proteomes" id="UP000557872"/>
    </source>
</evidence>
<dbReference type="PANTHER" id="PTHR42693:SF53">
    <property type="entry name" value="ENDO-4-O-SULFATASE"/>
    <property type="match status" value="1"/>
</dbReference>